<dbReference type="PANTHER" id="PTHR46390">
    <property type="entry name" value="MANNOSE-1-PHOSPHATE GUANYLYLTRANSFERASE"/>
    <property type="match status" value="1"/>
</dbReference>
<evidence type="ECO:0000256" key="6">
    <source>
        <dbReference type="ARBA" id="ARBA00023134"/>
    </source>
</evidence>
<keyword evidence="3 10" id="KW-0808">Transferase</keyword>
<dbReference type="GO" id="GO:0009298">
    <property type="term" value="P:GDP-mannose biosynthetic process"/>
    <property type="evidence" value="ECO:0007669"/>
    <property type="project" value="TreeGrafter"/>
</dbReference>
<evidence type="ECO:0000259" key="8">
    <source>
        <dbReference type="Pfam" id="PF00483"/>
    </source>
</evidence>
<evidence type="ECO:0000256" key="4">
    <source>
        <dbReference type="ARBA" id="ARBA00022695"/>
    </source>
</evidence>
<protein>
    <recommendedName>
        <fullName evidence="2">mannose-1-phosphate guanylyltransferase</fullName>
        <ecNumber evidence="2">2.7.7.13</ecNumber>
    </recommendedName>
</protein>
<dbReference type="InterPro" id="IPR051161">
    <property type="entry name" value="Mannose-6P_isomerase_type2"/>
</dbReference>
<keyword evidence="4 10" id="KW-0548">Nucleotidyltransferase</keyword>
<organism evidence="10 11">
    <name type="scientific">Lachnotalea glycerini</name>
    <dbReference type="NCBI Taxonomy" id="1763509"/>
    <lineage>
        <taxon>Bacteria</taxon>
        <taxon>Bacillati</taxon>
        <taxon>Bacillota</taxon>
        <taxon>Clostridia</taxon>
        <taxon>Lachnospirales</taxon>
        <taxon>Lachnospiraceae</taxon>
        <taxon>Lachnotalea</taxon>
    </lineage>
</organism>
<dbReference type="SUPFAM" id="SSF159283">
    <property type="entry name" value="Guanosine diphospho-D-mannose pyrophosphorylase/mannose-6-phosphate isomerase linker domain"/>
    <property type="match status" value="1"/>
</dbReference>
<feature type="domain" description="MannoseP isomerase/GMP-like beta-helix" evidence="9">
    <location>
        <begin position="292"/>
        <end position="344"/>
    </location>
</feature>
<gene>
    <name evidence="10" type="ORF">CG710_008210</name>
</gene>
<comment type="similarity">
    <text evidence="1">Belongs to the mannose-6-phosphate isomerase type 2 family.</text>
</comment>
<dbReference type="InterPro" id="IPR049577">
    <property type="entry name" value="GMPP_N"/>
</dbReference>
<dbReference type="InterPro" id="IPR054566">
    <property type="entry name" value="ManC/GMP-like_b-helix"/>
</dbReference>
<evidence type="ECO:0000313" key="11">
    <source>
        <dbReference type="Proteomes" id="UP000216411"/>
    </source>
</evidence>
<dbReference type="RefSeq" id="WP_094375786.1">
    <property type="nucleotide sequence ID" value="NZ_NOKA02000011.1"/>
</dbReference>
<dbReference type="GO" id="GO:0004475">
    <property type="term" value="F:mannose-1-phosphate guanylyltransferase (GTP) activity"/>
    <property type="evidence" value="ECO:0007669"/>
    <property type="project" value="UniProtKB-EC"/>
</dbReference>
<dbReference type="SUPFAM" id="SSF53448">
    <property type="entry name" value="Nucleotide-diphospho-sugar transferases"/>
    <property type="match status" value="1"/>
</dbReference>
<evidence type="ECO:0000259" key="9">
    <source>
        <dbReference type="Pfam" id="PF22640"/>
    </source>
</evidence>
<evidence type="ECO:0000256" key="7">
    <source>
        <dbReference type="ARBA" id="ARBA00047343"/>
    </source>
</evidence>
<keyword evidence="6" id="KW-0342">GTP-binding</keyword>
<dbReference type="AlphaFoldDB" id="A0A371JG42"/>
<keyword evidence="11" id="KW-1185">Reference proteome</keyword>
<dbReference type="EC" id="2.7.7.13" evidence="2"/>
<dbReference type="CDD" id="cd02509">
    <property type="entry name" value="GDP-M1P_Guanylyltransferase"/>
    <property type="match status" value="1"/>
</dbReference>
<proteinExistence type="inferred from homology"/>
<dbReference type="InterPro" id="IPR029044">
    <property type="entry name" value="Nucleotide-diphossugar_trans"/>
</dbReference>
<dbReference type="Pfam" id="PF22640">
    <property type="entry name" value="ManC_GMP_beta-helix"/>
    <property type="match status" value="1"/>
</dbReference>
<dbReference type="PANTHER" id="PTHR46390:SF1">
    <property type="entry name" value="MANNOSE-1-PHOSPHATE GUANYLYLTRANSFERASE"/>
    <property type="match status" value="1"/>
</dbReference>
<reference evidence="10 11" key="1">
    <citation type="journal article" date="2017" name="Genome Announc.">
        <title>Draft Genome Sequence of a Sporulating and Motile Strain of Lachnotalea glycerini Isolated from Water in Quebec City, Canada.</title>
        <authorList>
            <person name="Maheux A.F."/>
            <person name="Boudreau D.K."/>
            <person name="Berube E."/>
            <person name="Boissinot M."/>
            <person name="Raymond F."/>
            <person name="Brodeur S."/>
            <person name="Corbeil J."/>
            <person name="Isabel S."/>
            <person name="Omar R.F."/>
            <person name="Bergeron M.G."/>
        </authorList>
    </citation>
    <scope>NUCLEOTIDE SEQUENCE [LARGE SCALE GENOMIC DNA]</scope>
    <source>
        <strain evidence="10 11">CCRI-19302</strain>
    </source>
</reference>
<evidence type="ECO:0000313" key="10">
    <source>
        <dbReference type="EMBL" id="RDY31693.1"/>
    </source>
</evidence>
<dbReference type="GO" id="GO:0005525">
    <property type="term" value="F:GTP binding"/>
    <property type="evidence" value="ECO:0007669"/>
    <property type="project" value="UniProtKB-KW"/>
</dbReference>
<comment type="catalytic activity">
    <reaction evidence="7">
        <text>alpha-D-mannose 1-phosphate + GTP + H(+) = GDP-alpha-D-mannose + diphosphate</text>
        <dbReference type="Rhea" id="RHEA:15229"/>
        <dbReference type="ChEBI" id="CHEBI:15378"/>
        <dbReference type="ChEBI" id="CHEBI:33019"/>
        <dbReference type="ChEBI" id="CHEBI:37565"/>
        <dbReference type="ChEBI" id="CHEBI:57527"/>
        <dbReference type="ChEBI" id="CHEBI:58409"/>
        <dbReference type="EC" id="2.7.7.13"/>
    </reaction>
</comment>
<name>A0A371JG42_9FIRM</name>
<dbReference type="EMBL" id="NOKA02000011">
    <property type="protein sequence ID" value="RDY31693.1"/>
    <property type="molecule type" value="Genomic_DNA"/>
</dbReference>
<comment type="caution">
    <text evidence="10">The sequence shown here is derived from an EMBL/GenBank/DDBJ whole genome shotgun (WGS) entry which is preliminary data.</text>
</comment>
<dbReference type="FunFam" id="3.90.550.10:FF:000046">
    <property type="entry name" value="Mannose-1-phosphate guanylyltransferase (GDP)"/>
    <property type="match status" value="1"/>
</dbReference>
<evidence type="ECO:0000256" key="1">
    <source>
        <dbReference type="ARBA" id="ARBA00006115"/>
    </source>
</evidence>
<dbReference type="Proteomes" id="UP000216411">
    <property type="component" value="Unassembled WGS sequence"/>
</dbReference>
<dbReference type="Gene3D" id="3.90.550.10">
    <property type="entry name" value="Spore Coat Polysaccharide Biosynthesis Protein SpsA, Chain A"/>
    <property type="match status" value="1"/>
</dbReference>
<sequence length="355" mass="40008">MKTYGVIMAGGSGTRFWPLSRKTTPKQLLNLSGNGLMINETIDRMNGFIKKENIFIVTNKDQSDKMKALVEDGIRMDHILSEPAVRNTSACIGYAAMEIIKKYGDGVMCIFPSDHYIKEEESFSRVLKEAVKVAEESDRLVTIGITPTFPSTGYGYIQFDETQAGIIRNVERFVEKPNHETAVKYLKSGDFLWNSGMFVWKASTIIENFKRFLPRVYNDIIKIGDAMNTIMEVDTINEVYPNIPSISIDYGIMERSDEVVVLEGNFGWNDVGSWDMLGALYDTDENGNIIKGEQINLETSNCISYSDNRLIATIGINNTIIVETDDVVLVCAKDKAQDVKKIVDIIKMQGKYEYL</sequence>
<keyword evidence="5" id="KW-0547">Nucleotide-binding</keyword>
<feature type="domain" description="Nucleotidyl transferase" evidence="8">
    <location>
        <begin position="5"/>
        <end position="277"/>
    </location>
</feature>
<dbReference type="Pfam" id="PF00483">
    <property type="entry name" value="NTP_transferase"/>
    <property type="match status" value="1"/>
</dbReference>
<evidence type="ECO:0000256" key="5">
    <source>
        <dbReference type="ARBA" id="ARBA00022741"/>
    </source>
</evidence>
<dbReference type="InterPro" id="IPR005835">
    <property type="entry name" value="NTP_transferase_dom"/>
</dbReference>
<dbReference type="OrthoDB" id="9806359at2"/>
<accession>A0A371JG42</accession>
<evidence type="ECO:0000256" key="2">
    <source>
        <dbReference type="ARBA" id="ARBA00012387"/>
    </source>
</evidence>
<evidence type="ECO:0000256" key="3">
    <source>
        <dbReference type="ARBA" id="ARBA00022679"/>
    </source>
</evidence>